<dbReference type="AlphaFoldDB" id="A0A4Y3RIH2"/>
<dbReference type="EMBL" id="BJMN01000015">
    <property type="protein sequence ID" value="GEB57184.1"/>
    <property type="molecule type" value="Genomic_DNA"/>
</dbReference>
<protein>
    <recommendedName>
        <fullName evidence="1">TIR domain-containing protein</fullName>
    </recommendedName>
</protein>
<reference evidence="2 3" key="1">
    <citation type="submission" date="2019-06" db="EMBL/GenBank/DDBJ databases">
        <title>Whole genome shotgun sequence of Streptomyces gardneri NBRC 12865.</title>
        <authorList>
            <person name="Hosoyama A."/>
            <person name="Uohara A."/>
            <person name="Ohji S."/>
            <person name="Ichikawa N."/>
        </authorList>
    </citation>
    <scope>NUCLEOTIDE SEQUENCE [LARGE SCALE GENOMIC DNA]</scope>
    <source>
        <strain evidence="2 3">NBRC 12865</strain>
    </source>
</reference>
<dbReference type="PROSITE" id="PS50104">
    <property type="entry name" value="TIR"/>
    <property type="match status" value="1"/>
</dbReference>
<keyword evidence="3" id="KW-1185">Reference proteome</keyword>
<dbReference type="GO" id="GO:0007165">
    <property type="term" value="P:signal transduction"/>
    <property type="evidence" value="ECO:0007669"/>
    <property type="project" value="InterPro"/>
</dbReference>
<dbReference type="Pfam" id="PF13676">
    <property type="entry name" value="TIR_2"/>
    <property type="match status" value="1"/>
</dbReference>
<organism evidence="2 3">
    <name type="scientific">Streptomyces gardneri</name>
    <dbReference type="NCBI Taxonomy" id="66892"/>
    <lineage>
        <taxon>Bacteria</taxon>
        <taxon>Bacillati</taxon>
        <taxon>Actinomycetota</taxon>
        <taxon>Actinomycetes</taxon>
        <taxon>Kitasatosporales</taxon>
        <taxon>Streptomycetaceae</taxon>
        <taxon>Streptomyces</taxon>
    </lineage>
</organism>
<feature type="domain" description="TIR" evidence="1">
    <location>
        <begin position="11"/>
        <end position="155"/>
    </location>
</feature>
<accession>A0A4Y3RIH2</accession>
<comment type="caution">
    <text evidence="2">The sequence shown here is derived from an EMBL/GenBank/DDBJ whole genome shotgun (WGS) entry which is preliminary data.</text>
</comment>
<evidence type="ECO:0000313" key="3">
    <source>
        <dbReference type="Proteomes" id="UP000315226"/>
    </source>
</evidence>
<dbReference type="InterPro" id="IPR035897">
    <property type="entry name" value="Toll_tir_struct_dom_sf"/>
</dbReference>
<dbReference type="InterPro" id="IPR000157">
    <property type="entry name" value="TIR_dom"/>
</dbReference>
<dbReference type="SUPFAM" id="SSF52200">
    <property type="entry name" value="Toll/Interleukin receptor TIR domain"/>
    <property type="match status" value="1"/>
</dbReference>
<evidence type="ECO:0000259" key="1">
    <source>
        <dbReference type="PROSITE" id="PS50104"/>
    </source>
</evidence>
<dbReference type="Proteomes" id="UP000315226">
    <property type="component" value="Unassembled WGS sequence"/>
</dbReference>
<proteinExistence type="predicted"/>
<evidence type="ECO:0000313" key="2">
    <source>
        <dbReference type="EMBL" id="GEB57184.1"/>
    </source>
</evidence>
<dbReference type="RefSeq" id="WP_167534087.1">
    <property type="nucleotide sequence ID" value="NZ_BJMN01000015.1"/>
</dbReference>
<name>A0A4Y3RIH2_9ACTN</name>
<gene>
    <name evidence="2" type="ORF">SGA01_27890</name>
</gene>
<sequence>MWGASAARAGSKLKIFVSHGSGKDAEVVEALSVIKPELSERGYDVFVDVERLRVGEAWSPSLYEEMYLCDAAIVLLGPKTIEGSDWVRRESDVLMSRHFVRSLRTVLPCFLGTQDTSLARKRGFGALLTLQAELGQREKRPLPVGQLTQLIINWILDEFAPVAGPPGDGAFHAWTKRIAAFLRVARECDPSSLEDAAIALCCSKYDRMHMRASIGAELFLTHMLFRAGEQVRENGNTELPASIAALRPSLGAGQLSHVVAELLPSWADPDVASNFAPPHPPEEGHAPCLILLRAYGNWAAEQHIARALCNEPGSFSHRSLAAHGDIPLDESSPYEELMDSCVSALQEVFEMPPEMGLLPGMVGPRRRRDYLIINARGHDFEDIAHVVNELHDKYSWLVIIVVCPDALPEEKILEDLNLSHATLLAISAQLERDAFSFKQTLHSVMGMAS</sequence>
<dbReference type="Gene3D" id="3.40.50.10140">
    <property type="entry name" value="Toll/interleukin-1 receptor homology (TIR) domain"/>
    <property type="match status" value="1"/>
</dbReference>